<keyword evidence="2" id="KW-1185">Reference proteome</keyword>
<accession>A0A8H7SWJ6</accession>
<dbReference type="EMBL" id="JAEPRE010000028">
    <property type="protein sequence ID" value="KAG2235728.1"/>
    <property type="molecule type" value="Genomic_DNA"/>
</dbReference>
<gene>
    <name evidence="1" type="ORF">INT48_009143</name>
</gene>
<name>A0A8H7SWJ6_9FUNG</name>
<evidence type="ECO:0000313" key="2">
    <source>
        <dbReference type="Proteomes" id="UP000613177"/>
    </source>
</evidence>
<protein>
    <submittedName>
        <fullName evidence="1">Uncharacterized protein</fullName>
    </submittedName>
</protein>
<sequence>CPSCIDLDGTKSALKAHLEEHFVSFSQLINNPEDTWIVEDNNLLEIFDEYKAHCLSEKIKYKSLDSHFKELLAMSSILVLQRRNDYAEALNEFIGAPILDKAYM</sequence>
<dbReference type="AlphaFoldDB" id="A0A8H7SWJ6"/>
<reference evidence="1" key="1">
    <citation type="submission" date="2021-01" db="EMBL/GenBank/DDBJ databases">
        <title>Metabolic potential, ecology and presence of endohyphal bacteria is reflected in genomic diversity of Mucoromycotina.</title>
        <authorList>
            <person name="Muszewska A."/>
            <person name="Okrasinska A."/>
            <person name="Steczkiewicz K."/>
            <person name="Drgas O."/>
            <person name="Orlowska M."/>
            <person name="Perlinska-Lenart U."/>
            <person name="Aleksandrzak-Piekarczyk T."/>
            <person name="Szatraj K."/>
            <person name="Zielenkiewicz U."/>
            <person name="Pilsyk S."/>
            <person name="Malc E."/>
            <person name="Mieczkowski P."/>
            <person name="Kruszewska J.S."/>
            <person name="Biernat P."/>
            <person name="Pawlowska J."/>
        </authorList>
    </citation>
    <scope>NUCLEOTIDE SEQUENCE</scope>
    <source>
        <strain evidence="1">WA0000018081</strain>
    </source>
</reference>
<evidence type="ECO:0000313" key="1">
    <source>
        <dbReference type="EMBL" id="KAG2235728.1"/>
    </source>
</evidence>
<dbReference type="Proteomes" id="UP000613177">
    <property type="component" value="Unassembled WGS sequence"/>
</dbReference>
<organism evidence="1 2">
    <name type="scientific">Thamnidium elegans</name>
    <dbReference type="NCBI Taxonomy" id="101142"/>
    <lineage>
        <taxon>Eukaryota</taxon>
        <taxon>Fungi</taxon>
        <taxon>Fungi incertae sedis</taxon>
        <taxon>Mucoromycota</taxon>
        <taxon>Mucoromycotina</taxon>
        <taxon>Mucoromycetes</taxon>
        <taxon>Mucorales</taxon>
        <taxon>Mucorineae</taxon>
        <taxon>Mucoraceae</taxon>
        <taxon>Thamnidium</taxon>
    </lineage>
</organism>
<proteinExistence type="predicted"/>
<comment type="caution">
    <text evidence="1">The sequence shown here is derived from an EMBL/GenBank/DDBJ whole genome shotgun (WGS) entry which is preliminary data.</text>
</comment>
<feature type="non-terminal residue" evidence="1">
    <location>
        <position position="1"/>
    </location>
</feature>